<proteinExistence type="predicted"/>
<feature type="transmembrane region" description="Helical" evidence="5">
    <location>
        <begin position="102"/>
        <end position="122"/>
    </location>
</feature>
<dbReference type="InterPro" id="IPR037185">
    <property type="entry name" value="EmrE-like"/>
</dbReference>
<dbReference type="InterPro" id="IPR050638">
    <property type="entry name" value="AA-Vitamin_Transporters"/>
</dbReference>
<reference evidence="8 9" key="1">
    <citation type="submission" date="2015-12" db="EMBL/GenBank/DDBJ databases">
        <authorList>
            <person name="Shamseldin A."/>
            <person name="Moawad H."/>
            <person name="Abd El-Rahim W.M."/>
            <person name="Sadowsky M.J."/>
        </authorList>
    </citation>
    <scope>NUCLEOTIDE SEQUENCE [LARGE SCALE GENOMIC DNA]</scope>
    <source>
        <strain evidence="8 9">D7</strain>
    </source>
</reference>
<evidence type="ECO:0000256" key="1">
    <source>
        <dbReference type="ARBA" id="ARBA00004141"/>
    </source>
</evidence>
<accession>A0A126Q078</accession>
<protein>
    <recommendedName>
        <fullName evidence="7">EamA domain-containing protein</fullName>
    </recommendedName>
</protein>
<feature type="transmembrane region" description="Helical" evidence="5">
    <location>
        <begin position="154"/>
        <end position="173"/>
    </location>
</feature>
<dbReference type="PANTHER" id="PTHR32322:SF9">
    <property type="entry name" value="AMINO-ACID METABOLITE EFFLUX PUMP-RELATED"/>
    <property type="match status" value="1"/>
</dbReference>
<feature type="transmembrane region" description="Helical" evidence="5">
    <location>
        <begin position="246"/>
        <end position="266"/>
    </location>
</feature>
<dbReference type="GO" id="GO:0016020">
    <property type="term" value="C:membrane"/>
    <property type="evidence" value="ECO:0007669"/>
    <property type="project" value="UniProtKB-SubCell"/>
</dbReference>
<dbReference type="AlphaFoldDB" id="A0A126Q078"/>
<dbReference type="Pfam" id="PF00892">
    <property type="entry name" value="EamA"/>
    <property type="match status" value="2"/>
</dbReference>
<keyword evidence="6" id="KW-0732">Signal</keyword>
<dbReference type="InterPro" id="IPR000620">
    <property type="entry name" value="EamA_dom"/>
</dbReference>
<dbReference type="EMBL" id="CP014323">
    <property type="protein sequence ID" value="AMJ98687.1"/>
    <property type="molecule type" value="Genomic_DNA"/>
</dbReference>
<dbReference type="RefSeq" id="WP_061095194.1">
    <property type="nucleotide sequence ID" value="NZ_CP014323.1"/>
</dbReference>
<sequence length="291" mass="30463">MLKTFVLVAIAMIAFAANSLLCRMALANTDIDPASFTILRLASGAIALLLLSSYFQHRKSESVPSQGLFHGLKTNASVLGGISLFVYAICFSYAYISMSTGTGALLLFGAVQLTMISVGLFNGERFKKCQWLGFVLAFLGLVILLLPSAAAPPLLAGAVMVLAGMAWGVYSLLGKKSSSALLSTSGNFVYAAFFCVPLVGVVCFVGADNFVLDSEGVYYALASGVFASGCGYAIWYSALPLIKSTTAATVQLSVPVIASLMGWIALGEPLTMQILVASIATLGGIYLVIKK</sequence>
<keyword evidence="3 5" id="KW-1133">Transmembrane helix</keyword>
<evidence type="ECO:0000313" key="9">
    <source>
        <dbReference type="Proteomes" id="UP000063991"/>
    </source>
</evidence>
<feature type="domain" description="EamA" evidence="7">
    <location>
        <begin position="5"/>
        <end position="145"/>
    </location>
</feature>
<feature type="transmembrane region" description="Helical" evidence="5">
    <location>
        <begin position="129"/>
        <end position="148"/>
    </location>
</feature>
<feature type="transmembrane region" description="Helical" evidence="5">
    <location>
        <begin position="219"/>
        <end position="239"/>
    </location>
</feature>
<evidence type="ECO:0000256" key="5">
    <source>
        <dbReference type="SAM" id="Phobius"/>
    </source>
</evidence>
<evidence type="ECO:0000256" key="6">
    <source>
        <dbReference type="SAM" id="SignalP"/>
    </source>
</evidence>
<dbReference type="OrthoDB" id="321830at2"/>
<evidence type="ECO:0000256" key="3">
    <source>
        <dbReference type="ARBA" id="ARBA00022989"/>
    </source>
</evidence>
<evidence type="ECO:0000256" key="4">
    <source>
        <dbReference type="ARBA" id="ARBA00023136"/>
    </source>
</evidence>
<evidence type="ECO:0000256" key="2">
    <source>
        <dbReference type="ARBA" id="ARBA00022692"/>
    </source>
</evidence>
<dbReference type="SUPFAM" id="SSF103481">
    <property type="entry name" value="Multidrug resistance efflux transporter EmrE"/>
    <property type="match status" value="2"/>
</dbReference>
<keyword evidence="2 5" id="KW-0812">Transmembrane</keyword>
<organism evidence="8 9">
    <name type="scientific">Alteromonas macleodii</name>
    <name type="common">Pseudoalteromonas macleodii</name>
    <dbReference type="NCBI Taxonomy" id="28108"/>
    <lineage>
        <taxon>Bacteria</taxon>
        <taxon>Pseudomonadati</taxon>
        <taxon>Pseudomonadota</taxon>
        <taxon>Gammaproteobacteria</taxon>
        <taxon>Alteromonadales</taxon>
        <taxon>Alteromonadaceae</taxon>
        <taxon>Alteromonas/Salinimonas group</taxon>
        <taxon>Alteromonas</taxon>
    </lineage>
</organism>
<evidence type="ECO:0000313" key="8">
    <source>
        <dbReference type="EMBL" id="AMJ98687.1"/>
    </source>
</evidence>
<comment type="subcellular location">
    <subcellularLocation>
        <location evidence="1">Membrane</location>
        <topology evidence="1">Multi-pass membrane protein</topology>
    </subcellularLocation>
</comment>
<evidence type="ECO:0000259" key="7">
    <source>
        <dbReference type="Pfam" id="PF00892"/>
    </source>
</evidence>
<name>A0A126Q078_ALTMA</name>
<keyword evidence="4 5" id="KW-0472">Membrane</keyword>
<feature type="chain" id="PRO_5007272482" description="EamA domain-containing protein" evidence="6">
    <location>
        <begin position="17"/>
        <end position="291"/>
    </location>
</feature>
<feature type="transmembrane region" description="Helical" evidence="5">
    <location>
        <begin position="185"/>
        <end position="207"/>
    </location>
</feature>
<feature type="domain" description="EamA" evidence="7">
    <location>
        <begin position="159"/>
        <end position="289"/>
    </location>
</feature>
<feature type="transmembrane region" description="Helical" evidence="5">
    <location>
        <begin position="37"/>
        <end position="55"/>
    </location>
</feature>
<gene>
    <name evidence="8" type="ORF">AVL55_11225</name>
</gene>
<feature type="transmembrane region" description="Helical" evidence="5">
    <location>
        <begin position="76"/>
        <end position="96"/>
    </location>
</feature>
<feature type="transmembrane region" description="Helical" evidence="5">
    <location>
        <begin position="272"/>
        <end position="289"/>
    </location>
</feature>
<dbReference type="Proteomes" id="UP000063991">
    <property type="component" value="Chromosome"/>
</dbReference>
<dbReference type="PANTHER" id="PTHR32322">
    <property type="entry name" value="INNER MEMBRANE TRANSPORTER"/>
    <property type="match status" value="1"/>
</dbReference>
<feature type="signal peptide" evidence="6">
    <location>
        <begin position="1"/>
        <end position="16"/>
    </location>
</feature>